<protein>
    <submittedName>
        <fullName evidence="2">Zinc-dependent metalloprotease</fullName>
    </submittedName>
</protein>
<evidence type="ECO:0000313" key="2">
    <source>
        <dbReference type="EMBL" id="GAA1794828.1"/>
    </source>
</evidence>
<dbReference type="Proteomes" id="UP001499938">
    <property type="component" value="Unassembled WGS sequence"/>
</dbReference>
<gene>
    <name evidence="2" type="ORF">GCM10009811_19140</name>
</gene>
<dbReference type="NCBIfam" id="TIGR03624">
    <property type="entry name" value="putative hydrolase"/>
    <property type="match status" value="1"/>
</dbReference>
<proteinExistence type="predicted"/>
<name>A0ABP4Y0E3_9MICO</name>
<reference evidence="3" key="1">
    <citation type="journal article" date="2019" name="Int. J. Syst. Evol. Microbiol.">
        <title>The Global Catalogue of Microorganisms (GCM) 10K type strain sequencing project: providing services to taxonomists for standard genome sequencing and annotation.</title>
        <authorList>
            <consortium name="The Broad Institute Genomics Platform"/>
            <consortium name="The Broad Institute Genome Sequencing Center for Infectious Disease"/>
            <person name="Wu L."/>
            <person name="Ma J."/>
        </authorList>
    </citation>
    <scope>NUCLEOTIDE SEQUENCE [LARGE SCALE GENOMIC DNA]</scope>
    <source>
        <strain evidence="3">JCM 15592</strain>
    </source>
</reference>
<feature type="compositionally biased region" description="Basic and acidic residues" evidence="1">
    <location>
        <begin position="1"/>
        <end position="10"/>
    </location>
</feature>
<dbReference type="Gene3D" id="1.20.150.30">
    <property type="entry name" value="Zincin-like metallopeptidase, N-terminal domain"/>
    <property type="match status" value="1"/>
</dbReference>
<dbReference type="PANTHER" id="PTHR39420">
    <property type="match status" value="1"/>
</dbReference>
<dbReference type="Pfam" id="PF10103">
    <property type="entry name" value="Zincin_2"/>
    <property type="match status" value="1"/>
</dbReference>
<keyword evidence="2" id="KW-0378">Hydrolase</keyword>
<accession>A0ABP4Y0E3</accession>
<keyword evidence="2" id="KW-0482">Metalloprotease</keyword>
<dbReference type="InterPro" id="IPR018766">
    <property type="entry name" value="Zinicin_2"/>
</dbReference>
<keyword evidence="3" id="KW-1185">Reference proteome</keyword>
<sequence>MPDDIERSDSSGEPAGLPPEMQEALRRMTGGAELPPEVMEQLASMGLGQIPVAQFEGMLSQFQSMFAGPDEGPLSPTITTDVARKAVAAQGDPAMGERERQLAAEAGHVADLWLGEVTDLESPGLRGVAWSRSEWIEDTMAVWQTLVEPVAAGVTGAMTKAMTAQFADGGMEALSAMLPPGTNPAAAMAQVGPMLERAGGSMFSMQLGQGLAGLASEMLTGTEVSLPLTGDGVLALIPSNIASFAEGLEIDLEQVWLYLAVREAARLRLFAGVPWLAAQIRTAVQDYARDLAIDTEAIEDAMRGLDPSDPGAMQATLADKLFAPDPTPAQRAALARLETWLALVEGWVDVVTDRAAGRHLPQAGALGETMRRRRASGGPAEKTFAALVGLQLRPRRLRDAANLFAALEDKGGATLRDSAWGHPDLAPSAADLDDVLGYVERRAATPEPDDLDDALRELLGGDGG</sequence>
<dbReference type="GO" id="GO:0008237">
    <property type="term" value="F:metallopeptidase activity"/>
    <property type="evidence" value="ECO:0007669"/>
    <property type="project" value="UniProtKB-KW"/>
</dbReference>
<feature type="region of interest" description="Disordered" evidence="1">
    <location>
        <begin position="1"/>
        <end position="29"/>
    </location>
</feature>
<keyword evidence="2" id="KW-0645">Protease</keyword>
<dbReference type="InterPro" id="IPR042271">
    <property type="entry name" value="Zinicin_2_N"/>
</dbReference>
<dbReference type="SUPFAM" id="SSF55486">
    <property type="entry name" value="Metalloproteases ('zincins'), catalytic domain"/>
    <property type="match status" value="1"/>
</dbReference>
<evidence type="ECO:0000256" key="1">
    <source>
        <dbReference type="SAM" id="MobiDB-lite"/>
    </source>
</evidence>
<dbReference type="PANTHER" id="PTHR39420:SF2">
    <property type="entry name" value="HYDROLASE"/>
    <property type="match status" value="1"/>
</dbReference>
<evidence type="ECO:0000313" key="3">
    <source>
        <dbReference type="Proteomes" id="UP001499938"/>
    </source>
</evidence>
<organism evidence="2 3">
    <name type="scientific">Nostocoides veronense</name>
    <dbReference type="NCBI Taxonomy" id="330836"/>
    <lineage>
        <taxon>Bacteria</taxon>
        <taxon>Bacillati</taxon>
        <taxon>Actinomycetota</taxon>
        <taxon>Actinomycetes</taxon>
        <taxon>Micrococcales</taxon>
        <taxon>Intrasporangiaceae</taxon>
        <taxon>Nostocoides</taxon>
    </lineage>
</organism>
<dbReference type="RefSeq" id="WP_344084166.1">
    <property type="nucleotide sequence ID" value="NZ_BAAAPO010000031.1"/>
</dbReference>
<comment type="caution">
    <text evidence="2">The sequence shown here is derived from an EMBL/GenBank/DDBJ whole genome shotgun (WGS) entry which is preliminary data.</text>
</comment>
<dbReference type="EMBL" id="BAAAPO010000031">
    <property type="protein sequence ID" value="GAA1794828.1"/>
    <property type="molecule type" value="Genomic_DNA"/>
</dbReference>